<dbReference type="AlphaFoldDB" id="A0A4C1ZIA1"/>
<organism evidence="2 3">
    <name type="scientific">Eumeta variegata</name>
    <name type="common">Bagworm moth</name>
    <name type="synonym">Eumeta japonica</name>
    <dbReference type="NCBI Taxonomy" id="151549"/>
    <lineage>
        <taxon>Eukaryota</taxon>
        <taxon>Metazoa</taxon>
        <taxon>Ecdysozoa</taxon>
        <taxon>Arthropoda</taxon>
        <taxon>Hexapoda</taxon>
        <taxon>Insecta</taxon>
        <taxon>Pterygota</taxon>
        <taxon>Neoptera</taxon>
        <taxon>Endopterygota</taxon>
        <taxon>Lepidoptera</taxon>
        <taxon>Glossata</taxon>
        <taxon>Ditrysia</taxon>
        <taxon>Tineoidea</taxon>
        <taxon>Psychidae</taxon>
        <taxon>Oiketicinae</taxon>
        <taxon>Eumeta</taxon>
    </lineage>
</organism>
<dbReference type="PANTHER" id="PTHR46599:SF6">
    <property type="entry name" value="DUAL SPECIFICITY PHOSPHATASE 26"/>
    <property type="match status" value="1"/>
</dbReference>
<protein>
    <submittedName>
        <fullName evidence="2">PiggyBac transposable element-derived protein 4</fullName>
    </submittedName>
</protein>
<keyword evidence="3" id="KW-1185">Reference proteome</keyword>
<dbReference type="OrthoDB" id="8191541at2759"/>
<feature type="domain" description="PiggyBac transposable element-derived protein" evidence="1">
    <location>
        <begin position="3"/>
        <end position="75"/>
    </location>
</feature>
<evidence type="ECO:0000313" key="3">
    <source>
        <dbReference type="Proteomes" id="UP000299102"/>
    </source>
</evidence>
<dbReference type="InterPro" id="IPR029526">
    <property type="entry name" value="PGBD"/>
</dbReference>
<evidence type="ECO:0000259" key="1">
    <source>
        <dbReference type="Pfam" id="PF13843"/>
    </source>
</evidence>
<proteinExistence type="predicted"/>
<reference evidence="2 3" key="1">
    <citation type="journal article" date="2019" name="Commun. Biol.">
        <title>The bagworm genome reveals a unique fibroin gene that provides high tensile strength.</title>
        <authorList>
            <person name="Kono N."/>
            <person name="Nakamura H."/>
            <person name="Ohtoshi R."/>
            <person name="Tomita M."/>
            <person name="Numata K."/>
            <person name="Arakawa K."/>
        </authorList>
    </citation>
    <scope>NUCLEOTIDE SEQUENCE [LARGE SCALE GENOMIC DNA]</scope>
</reference>
<dbReference type="PANTHER" id="PTHR46599">
    <property type="entry name" value="PIGGYBAC TRANSPOSABLE ELEMENT-DERIVED PROTEIN 4"/>
    <property type="match status" value="1"/>
</dbReference>
<evidence type="ECO:0000313" key="2">
    <source>
        <dbReference type="EMBL" id="GBP88561.1"/>
    </source>
</evidence>
<comment type="caution">
    <text evidence="2">The sequence shown here is derived from an EMBL/GenBank/DDBJ whole genome shotgun (WGS) entry which is preliminary data.</text>
</comment>
<dbReference type="EMBL" id="BGZK01001941">
    <property type="protein sequence ID" value="GBP88561.1"/>
    <property type="molecule type" value="Genomic_DNA"/>
</dbReference>
<feature type="domain" description="PiggyBac transposable element-derived protein" evidence="1">
    <location>
        <begin position="88"/>
        <end position="159"/>
    </location>
</feature>
<dbReference type="STRING" id="151549.A0A4C1ZIA1"/>
<name>A0A4C1ZIA1_EUMVA</name>
<dbReference type="Pfam" id="PF13843">
    <property type="entry name" value="DDE_Tnp_1_7"/>
    <property type="match status" value="2"/>
</dbReference>
<dbReference type="Proteomes" id="UP000299102">
    <property type="component" value="Unassembled WGS sequence"/>
</dbReference>
<accession>A0A4C1ZIA1</accession>
<gene>
    <name evidence="2" type="primary">PGBD4</name>
    <name evidence="2" type="ORF">EVAR_21769_1</name>
</gene>
<sequence length="264" mass="30332">MCIPSKPNKYGLKMQCLADAKTHYVYNTYLYCGKNADGLTLTEEKKQPIPLQTCLRLYQTILSSNRNITIDNWFTKDFTIANYVPKKNKSVLLVSSMHDGNSMDESTNKPEIILQYNSTKAGVNAVDQMYSVYSSSRRTRRWPMPILYRLLDISALNAYIIQQSHERASKMTRMTFLKGLTKSLCEPYMKERCYNQRLPAQLRTNIATALQIRLPTPSEPGESQKLDRNKRKRCSFCKPVKRAKTVHLCICMTCAKLFAVPTCL</sequence>